<comment type="caution">
    <text evidence="2">The sequence shown here is derived from an EMBL/GenBank/DDBJ whole genome shotgun (WGS) entry which is preliminary data.</text>
</comment>
<dbReference type="Proteomes" id="UP001307849">
    <property type="component" value="Unassembled WGS sequence"/>
</dbReference>
<feature type="region of interest" description="Disordered" evidence="1">
    <location>
        <begin position="35"/>
        <end position="64"/>
    </location>
</feature>
<name>A0AAN8N9N5_9PEZI</name>
<dbReference type="EMBL" id="JAVHJM010000003">
    <property type="protein sequence ID" value="KAK6516715.1"/>
    <property type="molecule type" value="Genomic_DNA"/>
</dbReference>
<evidence type="ECO:0000256" key="1">
    <source>
        <dbReference type="SAM" id="MobiDB-lite"/>
    </source>
</evidence>
<evidence type="ECO:0000313" key="2">
    <source>
        <dbReference type="EMBL" id="KAK6516715.1"/>
    </source>
</evidence>
<organism evidence="2 3">
    <name type="scientific">Arthrobotrys conoides</name>
    <dbReference type="NCBI Taxonomy" id="74498"/>
    <lineage>
        <taxon>Eukaryota</taxon>
        <taxon>Fungi</taxon>
        <taxon>Dikarya</taxon>
        <taxon>Ascomycota</taxon>
        <taxon>Pezizomycotina</taxon>
        <taxon>Orbiliomycetes</taxon>
        <taxon>Orbiliales</taxon>
        <taxon>Orbiliaceae</taxon>
        <taxon>Arthrobotrys</taxon>
    </lineage>
</organism>
<proteinExistence type="predicted"/>
<sequence>MCFKDSSVEYLDPPARQSTLKSEATTILVPPSKNALKEAKAAEKAEKKARRERNAEIRRKTMYGPGGGAIYAGGPGAAC</sequence>
<keyword evidence="3" id="KW-1185">Reference proteome</keyword>
<protein>
    <submittedName>
        <fullName evidence="2">Uncharacterized protein</fullName>
    </submittedName>
</protein>
<evidence type="ECO:0000313" key="3">
    <source>
        <dbReference type="Proteomes" id="UP001307849"/>
    </source>
</evidence>
<accession>A0AAN8N9N5</accession>
<gene>
    <name evidence="2" type="ORF">TWF506_006607</name>
</gene>
<dbReference type="AlphaFoldDB" id="A0AAN8N9N5"/>
<feature type="compositionally biased region" description="Basic and acidic residues" evidence="1">
    <location>
        <begin position="35"/>
        <end position="46"/>
    </location>
</feature>
<reference evidence="2 3" key="1">
    <citation type="submission" date="2019-10" db="EMBL/GenBank/DDBJ databases">
        <authorList>
            <person name="Palmer J.M."/>
        </authorList>
    </citation>
    <scope>NUCLEOTIDE SEQUENCE [LARGE SCALE GENOMIC DNA]</scope>
    <source>
        <strain evidence="2 3">TWF506</strain>
    </source>
</reference>